<name>A0A2S0MIV1_9BURK</name>
<evidence type="ECO:0000313" key="3">
    <source>
        <dbReference type="EMBL" id="AVO35802.1"/>
    </source>
</evidence>
<dbReference type="InterPro" id="IPR036779">
    <property type="entry name" value="LysM_dom_sf"/>
</dbReference>
<accession>A0A2S0MIV1</accession>
<feature type="compositionally biased region" description="Basic and acidic residues" evidence="1">
    <location>
        <begin position="348"/>
        <end position="359"/>
    </location>
</feature>
<dbReference type="EMBL" id="CP027666">
    <property type="protein sequence ID" value="AVO35802.1"/>
    <property type="molecule type" value="Genomic_DNA"/>
</dbReference>
<dbReference type="InterPro" id="IPR018392">
    <property type="entry name" value="LysM"/>
</dbReference>
<sequence length="1168" mass="121088">MYASLLKYKCLREFFMQVASNPAAGSAWPTPAAAPSPNAPVDSPVIGAAAASVAAQAVPSIADRMFMRQESHPAPSTPWGNADFAQSPSASLANVGLAAAASVHASEVGANNGALLMSSGALSALPIPPHMRQAMDAVYGLPPRRDGERNFSSGQDLPSGQQDPNDRDALPRQGAEPPLPPGKDGHPLRAKDPIRLPPGKDGTPLRVTGPAERPFSQRRGAPETPGAPENQAASPPVATAQTSAAAGIAPAHPVSQTSPSADPTEIAALELFLAEPANKELITHFGGALEPLPTWTTVGQGIEARYGSDLGGRLYQLQNAQRAVEGEFFKEMDRAKQTPPATVAPSTLRKDEATPESGKDGWVYKASGGIEGDPAKWVFDPGAFAKSYAAGDSPAQRGLANVHGGDPIRLVPAPDTEVGGADSWQMSGVTVRLGRRAEQAEGVTSGALLAKDGWVPSGLERRDFHLDPNRITKLINNEALWFDPVHGFTTDIDNLKPDALDKAMPYIFAAAVTAMTFGAGSTVAAGIAGAAGGGTSGTVALGAATGAVSNAALQLAANGKINFGQLLQSAVAGGVTAGLSKLPGVGEYLDPAGKSFGGRLMAYTGRATVQGAIQAVSGGKFKDGFASGLMSGLAGEVTAKIDAEIADMKGLSATESSALRLLSRAAGSALRVVGTNDPSAGFARDFLGGLMQDAAASHRPADQVDEAASPDSGALPAASNHGTSAQGDDPSSISTGAPNITVGKGDTLERLARQQYGENWRAGLTAMMAANPGITTNRWGSPIIQPGQTLNTPSLDGFEVDALSRLNQTGGQIVANNSRGLDVRAQLQAEQARRAAAQQAAQRPGASGMSQQEAYDRYMAYGGRSNGYANEMGDGYKPTWHQSGGTAGRTSVREVVDRANELAYSPQLTREHLLAGMEDVRTAMRDTNSNEQQLWLQSAALSLHVAGASRGLIAPGETLNSPEMLGLGVTSGAFGGSNASTPMGRAGRVASDTGANYRSAFRSIDVEEAIAAGGLTNSTAGLGLRSLDPTRVGFSQSWISARRPGVDYSFSTLTEGMGASGWVGRPVDVVRMPNGTLTSIDNTRILAARQAGIRIHANIRGFDDPIRDTSRRAGLSVQGITPGTWGEAAQLRINDPWQNSTSRNGQVPNWSQRFPTGSLYDPNVWNGR</sequence>
<feature type="compositionally biased region" description="Basic and acidic residues" evidence="1">
    <location>
        <begin position="183"/>
        <end position="194"/>
    </location>
</feature>
<dbReference type="KEGG" id="otk:C6570_17435"/>
<dbReference type="AlphaFoldDB" id="A0A2S0MIV1"/>
<feature type="domain" description="LysM" evidence="2">
    <location>
        <begin position="740"/>
        <end position="793"/>
    </location>
</feature>
<organism evidence="3 4">
    <name type="scientific">Ottowia oryzae</name>
    <dbReference type="NCBI Taxonomy" id="2109914"/>
    <lineage>
        <taxon>Bacteria</taxon>
        <taxon>Pseudomonadati</taxon>
        <taxon>Pseudomonadota</taxon>
        <taxon>Betaproteobacteria</taxon>
        <taxon>Burkholderiales</taxon>
        <taxon>Comamonadaceae</taxon>
        <taxon>Ottowia</taxon>
    </lineage>
</organism>
<feature type="region of interest" description="Disordered" evidence="1">
    <location>
        <begin position="140"/>
        <end position="261"/>
    </location>
</feature>
<evidence type="ECO:0000256" key="1">
    <source>
        <dbReference type="SAM" id="MobiDB-lite"/>
    </source>
</evidence>
<dbReference type="Gene3D" id="3.10.350.10">
    <property type="entry name" value="LysM domain"/>
    <property type="match status" value="1"/>
</dbReference>
<keyword evidence="4" id="KW-1185">Reference proteome</keyword>
<feature type="compositionally biased region" description="Low complexity" evidence="1">
    <location>
        <begin position="231"/>
        <end position="251"/>
    </location>
</feature>
<evidence type="ECO:0000259" key="2">
    <source>
        <dbReference type="Pfam" id="PF01476"/>
    </source>
</evidence>
<feature type="region of interest" description="Disordered" evidence="1">
    <location>
        <begin position="697"/>
        <end position="746"/>
    </location>
</feature>
<evidence type="ECO:0000313" key="4">
    <source>
        <dbReference type="Proteomes" id="UP000239709"/>
    </source>
</evidence>
<proteinExistence type="predicted"/>
<protein>
    <recommendedName>
        <fullName evidence="2">LysM domain-containing protein</fullName>
    </recommendedName>
</protein>
<feature type="compositionally biased region" description="Polar residues" evidence="1">
    <location>
        <begin position="150"/>
        <end position="163"/>
    </location>
</feature>
<dbReference type="Pfam" id="PF01476">
    <property type="entry name" value="LysM"/>
    <property type="match status" value="1"/>
</dbReference>
<dbReference type="Proteomes" id="UP000239709">
    <property type="component" value="Chromosome"/>
</dbReference>
<feature type="compositionally biased region" description="Polar residues" evidence="1">
    <location>
        <begin position="720"/>
        <end position="738"/>
    </location>
</feature>
<reference evidence="3 4" key="1">
    <citation type="submission" date="2018-03" db="EMBL/GenBank/DDBJ databases">
        <title>Genome sequencing of Ottowia sp.</title>
        <authorList>
            <person name="Kim S.-J."/>
            <person name="Heo J."/>
            <person name="Kwon S.-W."/>
        </authorList>
    </citation>
    <scope>NUCLEOTIDE SEQUENCE [LARGE SCALE GENOMIC DNA]</scope>
    <source>
        <strain evidence="3 4">KADR8-3</strain>
    </source>
</reference>
<feature type="region of interest" description="Disordered" evidence="1">
    <location>
        <begin position="1136"/>
        <end position="1155"/>
    </location>
</feature>
<feature type="region of interest" description="Disordered" evidence="1">
    <location>
        <begin position="333"/>
        <end position="360"/>
    </location>
</feature>
<gene>
    <name evidence="3" type="ORF">C6570_17435</name>
</gene>